<dbReference type="SUPFAM" id="SSF53613">
    <property type="entry name" value="Ribokinase-like"/>
    <property type="match status" value="1"/>
</dbReference>
<dbReference type="GO" id="GO:0016301">
    <property type="term" value="F:kinase activity"/>
    <property type="evidence" value="ECO:0007669"/>
    <property type="project" value="UniProtKB-KW"/>
</dbReference>
<dbReference type="Proteomes" id="UP000067626">
    <property type="component" value="Chromosome"/>
</dbReference>
<evidence type="ECO:0000259" key="4">
    <source>
        <dbReference type="Pfam" id="PF00294"/>
    </source>
</evidence>
<dbReference type="EMBL" id="CP012159">
    <property type="protein sequence ID" value="AKT42595.1"/>
    <property type="molecule type" value="Genomic_DNA"/>
</dbReference>
<sequence length="298" mass="31580">MRSATYRLTEPSTPRLFDVICAGEALWNLTALRGAFSMRSSALRLRPGGGAANAALALAQQGFRVGLATTLTDDSFGRTVRDRLAAAGVDTGGVSLVPQRLGLVLVTGEPSASKGVPTREEDHAFAVPAGWSSRILLLSGLSPGIAQGASLCKAARAARRRGTPVLVDLNARYHLWTGRDPRAIRSLLAEADVVRCSAEDLAVLRLDEATVRSAMRARAVLVMSRRSGEAWAKGPFGEVRHAPRDVSPLRPPGAGDVFTAAICAELTRRGDLAEGREDRWAQTLQRGQAAVLALGSAR</sequence>
<evidence type="ECO:0000256" key="3">
    <source>
        <dbReference type="ARBA" id="ARBA00022777"/>
    </source>
</evidence>
<keyword evidence="3" id="KW-0418">Kinase</keyword>
<gene>
    <name evidence="5" type="ORF">CMC5_068220</name>
</gene>
<reference evidence="5 6" key="1">
    <citation type="submission" date="2015-07" db="EMBL/GenBank/DDBJ databases">
        <title>Genome analysis of myxobacterium Chondromyces crocatus Cm c5 reveals a high potential for natural compound synthesis and the genetic basis for the loss of fruiting body formation.</title>
        <authorList>
            <person name="Zaburannyi N."/>
            <person name="Bunk B."/>
            <person name="Maier J."/>
            <person name="Overmann J."/>
            <person name="Mueller R."/>
        </authorList>
    </citation>
    <scope>NUCLEOTIDE SEQUENCE [LARGE SCALE GENOMIC DNA]</scope>
    <source>
        <strain evidence="5 6">Cm c5</strain>
    </source>
</reference>
<dbReference type="STRING" id="52.CMC5_068220"/>
<dbReference type="KEGG" id="ccro:CMC5_068220"/>
<dbReference type="PANTHER" id="PTHR43085">
    <property type="entry name" value="HEXOKINASE FAMILY MEMBER"/>
    <property type="match status" value="1"/>
</dbReference>
<feature type="domain" description="Carbohydrate kinase PfkB" evidence="4">
    <location>
        <begin position="21"/>
        <end position="274"/>
    </location>
</feature>
<keyword evidence="6" id="KW-1185">Reference proteome</keyword>
<dbReference type="OrthoDB" id="9808601at2"/>
<comment type="similarity">
    <text evidence="1">Belongs to the carbohydrate kinase PfkB family.</text>
</comment>
<dbReference type="PANTHER" id="PTHR43085:SF57">
    <property type="entry name" value="CARBOHYDRATE KINASE PFKB DOMAIN-CONTAINING PROTEIN"/>
    <property type="match status" value="1"/>
</dbReference>
<proteinExistence type="inferred from homology"/>
<protein>
    <recommendedName>
        <fullName evidence="4">Carbohydrate kinase PfkB domain-containing protein</fullName>
    </recommendedName>
</protein>
<evidence type="ECO:0000256" key="2">
    <source>
        <dbReference type="ARBA" id="ARBA00022679"/>
    </source>
</evidence>
<dbReference type="RefSeq" id="WP_050434194.1">
    <property type="nucleotide sequence ID" value="NZ_CP012159.1"/>
</dbReference>
<organism evidence="5 6">
    <name type="scientific">Chondromyces crocatus</name>
    <dbReference type="NCBI Taxonomy" id="52"/>
    <lineage>
        <taxon>Bacteria</taxon>
        <taxon>Pseudomonadati</taxon>
        <taxon>Myxococcota</taxon>
        <taxon>Polyangia</taxon>
        <taxon>Polyangiales</taxon>
        <taxon>Polyangiaceae</taxon>
        <taxon>Chondromyces</taxon>
    </lineage>
</organism>
<keyword evidence="2" id="KW-0808">Transferase</keyword>
<dbReference type="InterPro" id="IPR011611">
    <property type="entry name" value="PfkB_dom"/>
</dbReference>
<accession>A0A0K1ENX0</accession>
<dbReference type="Gene3D" id="3.40.1190.20">
    <property type="match status" value="1"/>
</dbReference>
<evidence type="ECO:0000256" key="1">
    <source>
        <dbReference type="ARBA" id="ARBA00010688"/>
    </source>
</evidence>
<evidence type="ECO:0000313" key="6">
    <source>
        <dbReference type="Proteomes" id="UP000067626"/>
    </source>
</evidence>
<dbReference type="Pfam" id="PF00294">
    <property type="entry name" value="PfkB"/>
    <property type="match status" value="1"/>
</dbReference>
<name>A0A0K1ENX0_CHOCO</name>
<dbReference type="InterPro" id="IPR050306">
    <property type="entry name" value="PfkB_Carbo_kinase"/>
</dbReference>
<dbReference type="InterPro" id="IPR029056">
    <property type="entry name" value="Ribokinase-like"/>
</dbReference>
<dbReference type="AlphaFoldDB" id="A0A0K1ENX0"/>
<evidence type="ECO:0000313" key="5">
    <source>
        <dbReference type="EMBL" id="AKT42595.1"/>
    </source>
</evidence>